<sequence length="143" mass="16298">MLLQIKEKALILGDEAQKAFKEVQKWMEKMGNSREEEEEKYKTAGLPTIGGVKCFRCNKDSQRQRALGMKDSRHQPALGTRPRTHLLDYERLTRLIGDLDRTVHIDDFGNGPANSDALGHFPEALRLRPIKDFSDGNCCIFHS</sequence>
<organism evidence="1 2">
    <name type="scientific">Heterodera schachtii</name>
    <name type="common">Sugarbeet cyst nematode worm</name>
    <name type="synonym">Tylenchus schachtii</name>
    <dbReference type="NCBI Taxonomy" id="97005"/>
    <lineage>
        <taxon>Eukaryota</taxon>
        <taxon>Metazoa</taxon>
        <taxon>Ecdysozoa</taxon>
        <taxon>Nematoda</taxon>
        <taxon>Chromadorea</taxon>
        <taxon>Rhabditida</taxon>
        <taxon>Tylenchina</taxon>
        <taxon>Tylenchomorpha</taxon>
        <taxon>Tylenchoidea</taxon>
        <taxon>Heteroderidae</taxon>
        <taxon>Heteroderinae</taxon>
        <taxon>Heterodera</taxon>
    </lineage>
</organism>
<keyword evidence="2" id="KW-1185">Reference proteome</keyword>
<reference evidence="1 2" key="1">
    <citation type="submission" date="2024-10" db="EMBL/GenBank/DDBJ databases">
        <authorList>
            <person name="Kim D."/>
        </authorList>
    </citation>
    <scope>NUCLEOTIDE SEQUENCE [LARGE SCALE GENOMIC DNA]</scope>
    <source>
        <strain evidence="1">Taebaek</strain>
    </source>
</reference>
<proteinExistence type="predicted"/>
<dbReference type="Proteomes" id="UP001620645">
    <property type="component" value="Unassembled WGS sequence"/>
</dbReference>
<dbReference type="AlphaFoldDB" id="A0ABD2HUC3"/>
<dbReference type="EMBL" id="JBICCN010000391">
    <property type="protein sequence ID" value="KAL3071437.1"/>
    <property type="molecule type" value="Genomic_DNA"/>
</dbReference>
<evidence type="ECO:0000313" key="1">
    <source>
        <dbReference type="EMBL" id="KAL3071437.1"/>
    </source>
</evidence>
<gene>
    <name evidence="1" type="ORF">niasHS_016721</name>
</gene>
<accession>A0ABD2HUC3</accession>
<comment type="caution">
    <text evidence="1">The sequence shown here is derived from an EMBL/GenBank/DDBJ whole genome shotgun (WGS) entry which is preliminary data.</text>
</comment>
<protein>
    <submittedName>
        <fullName evidence="1">Uncharacterized protein</fullName>
    </submittedName>
</protein>
<name>A0ABD2HUC3_HETSC</name>
<evidence type="ECO:0000313" key="2">
    <source>
        <dbReference type="Proteomes" id="UP001620645"/>
    </source>
</evidence>